<evidence type="ECO:0000313" key="3">
    <source>
        <dbReference type="EMBL" id="MDH6196053.1"/>
    </source>
</evidence>
<organism evidence="3 4">
    <name type="scientific">Mycolicibacterium frederiksbergense</name>
    <dbReference type="NCBI Taxonomy" id="117567"/>
    <lineage>
        <taxon>Bacteria</taxon>
        <taxon>Bacillati</taxon>
        <taxon>Actinomycetota</taxon>
        <taxon>Actinomycetes</taxon>
        <taxon>Mycobacteriales</taxon>
        <taxon>Mycobacteriaceae</taxon>
        <taxon>Mycolicibacterium</taxon>
    </lineage>
</organism>
<name>A0ABT6KZJ2_9MYCO</name>
<gene>
    <name evidence="3" type="ORF">M2272_002693</name>
</gene>
<comment type="caution">
    <text evidence="3">The sequence shown here is derived from an EMBL/GenBank/DDBJ whole genome shotgun (WGS) entry which is preliminary data.</text>
</comment>
<protein>
    <submittedName>
        <fullName evidence="3">Uncharacterized protein</fullName>
    </submittedName>
</protein>
<evidence type="ECO:0000313" key="4">
    <source>
        <dbReference type="Proteomes" id="UP001160130"/>
    </source>
</evidence>
<sequence length="72" mass="7202">MNKRIVVSAALSLGAFGLAIAMVAAPLAVAAPADELGPGDPETGHYLTPHGTSPNVLYGPNPLVIPGANLPF</sequence>
<proteinExistence type="predicted"/>
<dbReference type="Proteomes" id="UP001160130">
    <property type="component" value="Unassembled WGS sequence"/>
</dbReference>
<keyword evidence="2" id="KW-0732">Signal</keyword>
<feature type="signal peptide" evidence="2">
    <location>
        <begin position="1"/>
        <end position="30"/>
    </location>
</feature>
<keyword evidence="4" id="KW-1185">Reference proteome</keyword>
<accession>A0ABT6KZJ2</accession>
<dbReference type="EMBL" id="JARXVE010000003">
    <property type="protein sequence ID" value="MDH6196053.1"/>
    <property type="molecule type" value="Genomic_DNA"/>
</dbReference>
<evidence type="ECO:0000256" key="1">
    <source>
        <dbReference type="SAM" id="MobiDB-lite"/>
    </source>
</evidence>
<reference evidence="3 4" key="1">
    <citation type="submission" date="2023-04" db="EMBL/GenBank/DDBJ databases">
        <title>Forest soil microbial communities from Buena Vista Peninsula, Colon Province, Panama.</title>
        <authorList>
            <person name="Bouskill N."/>
        </authorList>
    </citation>
    <scope>NUCLEOTIDE SEQUENCE [LARGE SCALE GENOMIC DNA]</scope>
    <source>
        <strain evidence="3 4">AC80</strain>
    </source>
</reference>
<dbReference type="RefSeq" id="WP_280832639.1">
    <property type="nucleotide sequence ID" value="NZ_JARXVE010000003.1"/>
</dbReference>
<feature type="region of interest" description="Disordered" evidence="1">
    <location>
        <begin position="34"/>
        <end position="53"/>
    </location>
</feature>
<feature type="chain" id="PRO_5045646658" evidence="2">
    <location>
        <begin position="31"/>
        <end position="72"/>
    </location>
</feature>
<evidence type="ECO:0000256" key="2">
    <source>
        <dbReference type="SAM" id="SignalP"/>
    </source>
</evidence>